<comment type="subcellular location">
    <subcellularLocation>
        <location evidence="1">Fimbrium</location>
    </subcellularLocation>
</comment>
<organism evidence="7 8">
    <name type="scientific">Pseudomonas edaphica</name>
    <dbReference type="NCBI Taxonomy" id="2006980"/>
    <lineage>
        <taxon>Bacteria</taxon>
        <taxon>Pseudomonadati</taxon>
        <taxon>Pseudomonadota</taxon>
        <taxon>Gammaproteobacteria</taxon>
        <taxon>Pseudomonadales</taxon>
        <taxon>Pseudomonadaceae</taxon>
        <taxon>Pseudomonas</taxon>
    </lineage>
</organism>
<evidence type="ECO:0000256" key="3">
    <source>
        <dbReference type="ARBA" id="ARBA00022729"/>
    </source>
</evidence>
<evidence type="ECO:0000313" key="7">
    <source>
        <dbReference type="EMBL" id="NVZ55829.1"/>
    </source>
</evidence>
<evidence type="ECO:0000256" key="4">
    <source>
        <dbReference type="ARBA" id="ARBA00023263"/>
    </source>
</evidence>
<name>A0A7Y7RP71_9PSED</name>
<evidence type="ECO:0000256" key="2">
    <source>
        <dbReference type="ARBA" id="ARBA00006671"/>
    </source>
</evidence>
<evidence type="ECO:0000256" key="1">
    <source>
        <dbReference type="ARBA" id="ARBA00004561"/>
    </source>
</evidence>
<evidence type="ECO:0000256" key="5">
    <source>
        <dbReference type="SAM" id="SignalP"/>
    </source>
</evidence>
<feature type="chain" id="PRO_5030838457" evidence="5">
    <location>
        <begin position="23"/>
        <end position="194"/>
    </location>
</feature>
<dbReference type="Gene3D" id="2.60.40.1090">
    <property type="entry name" value="Fimbrial-type adhesion domain"/>
    <property type="match status" value="1"/>
</dbReference>
<proteinExistence type="inferred from homology"/>
<reference evidence="7 8" key="1">
    <citation type="submission" date="2020-04" db="EMBL/GenBank/DDBJ databases">
        <title>Molecular characterization of pseudomonads from Agaricus bisporus reveal novel blotch 2 pathogens in Western Europe.</title>
        <authorList>
            <person name="Taparia T."/>
            <person name="Krijger M."/>
            <person name="Haynes E."/>
            <person name="Elpinstone J.G."/>
            <person name="Noble R."/>
            <person name="Van Der Wolf J."/>
        </authorList>
    </citation>
    <scope>NUCLEOTIDE SEQUENCE [LARGE SCALE GENOMIC DNA]</scope>
    <source>
        <strain evidence="7 8">B7002</strain>
    </source>
</reference>
<dbReference type="InterPro" id="IPR036937">
    <property type="entry name" value="Adhesion_dom_fimbrial_sf"/>
</dbReference>
<comment type="similarity">
    <text evidence="2">Belongs to the fimbrial protein family.</text>
</comment>
<dbReference type="Pfam" id="PF00419">
    <property type="entry name" value="Fimbrial"/>
    <property type="match status" value="1"/>
</dbReference>
<dbReference type="SUPFAM" id="SSF49401">
    <property type="entry name" value="Bacterial adhesins"/>
    <property type="match status" value="1"/>
</dbReference>
<dbReference type="PANTHER" id="PTHR33420:SF12">
    <property type="entry name" value="FIMBRIN-LIKE PROTEIN FIMI-RELATED"/>
    <property type="match status" value="1"/>
</dbReference>
<dbReference type="InterPro" id="IPR000259">
    <property type="entry name" value="Adhesion_dom_fimbrial"/>
</dbReference>
<dbReference type="PROSITE" id="PS51257">
    <property type="entry name" value="PROKAR_LIPOPROTEIN"/>
    <property type="match status" value="1"/>
</dbReference>
<keyword evidence="3 5" id="KW-0732">Signal</keyword>
<dbReference type="AlphaFoldDB" id="A0A7Y7RP71"/>
<dbReference type="InterPro" id="IPR050263">
    <property type="entry name" value="Bact_Fimbrial_Adh_Pro"/>
</dbReference>
<dbReference type="RefSeq" id="WP_169986017.1">
    <property type="nucleotide sequence ID" value="NZ_JACAOZ010000006.1"/>
</dbReference>
<protein>
    <submittedName>
        <fullName evidence="7">Type 1 fimbrial protein subunit FimA</fullName>
    </submittedName>
</protein>
<feature type="signal peptide" evidence="5">
    <location>
        <begin position="1"/>
        <end position="22"/>
    </location>
</feature>
<dbReference type="PANTHER" id="PTHR33420">
    <property type="entry name" value="FIMBRIAL SUBUNIT ELFA-RELATED"/>
    <property type="match status" value="1"/>
</dbReference>
<sequence length="194" mass="19370">MNKTVLALCGVAFALSCGGATAATSTTSPTEVVGGQIQFNGRVVDAACAVNTTSITVEMGQIRTAAIDLGIGTQSAARVPFSIVLEDCNPTVSAQAAVSFDATIDTTNTNGLVADKTAIVAGEGPGSSNGVALQIFDSSGNPVVADNTTKSAATNLIPGKNTLMFQVGFVSLVAAGGVTPGDASAIVNFNMNYF</sequence>
<comment type="caution">
    <text evidence="7">The sequence shown here is derived from an EMBL/GenBank/DDBJ whole genome shotgun (WGS) entry which is preliminary data.</text>
</comment>
<dbReference type="InterPro" id="IPR008966">
    <property type="entry name" value="Adhesion_dom_sf"/>
</dbReference>
<feature type="domain" description="Fimbrial-type adhesion" evidence="6">
    <location>
        <begin position="37"/>
        <end position="193"/>
    </location>
</feature>
<keyword evidence="4" id="KW-0281">Fimbrium</keyword>
<gene>
    <name evidence="7" type="primary">fimA</name>
    <name evidence="7" type="ORF">HX797_06085</name>
</gene>
<evidence type="ECO:0000259" key="6">
    <source>
        <dbReference type="Pfam" id="PF00419"/>
    </source>
</evidence>
<dbReference type="Proteomes" id="UP000560470">
    <property type="component" value="Unassembled WGS sequence"/>
</dbReference>
<evidence type="ECO:0000313" key="8">
    <source>
        <dbReference type="Proteomes" id="UP000560470"/>
    </source>
</evidence>
<dbReference type="GO" id="GO:0009289">
    <property type="term" value="C:pilus"/>
    <property type="evidence" value="ECO:0007669"/>
    <property type="project" value="UniProtKB-SubCell"/>
</dbReference>
<accession>A0A7Y7RP71</accession>
<dbReference type="EMBL" id="JACAOZ010000006">
    <property type="protein sequence ID" value="NVZ55829.1"/>
    <property type="molecule type" value="Genomic_DNA"/>
</dbReference>
<dbReference type="GO" id="GO:0043709">
    <property type="term" value="P:cell adhesion involved in single-species biofilm formation"/>
    <property type="evidence" value="ECO:0007669"/>
    <property type="project" value="TreeGrafter"/>
</dbReference>